<organism evidence="1 2">
    <name type="scientific">Chitinophaga jiangningensis</name>
    <dbReference type="NCBI Taxonomy" id="1419482"/>
    <lineage>
        <taxon>Bacteria</taxon>
        <taxon>Pseudomonadati</taxon>
        <taxon>Bacteroidota</taxon>
        <taxon>Chitinophagia</taxon>
        <taxon>Chitinophagales</taxon>
        <taxon>Chitinophagaceae</taxon>
        <taxon>Chitinophaga</taxon>
    </lineage>
</organism>
<evidence type="ECO:0000313" key="2">
    <source>
        <dbReference type="Proteomes" id="UP000184420"/>
    </source>
</evidence>
<evidence type="ECO:0000313" key="1">
    <source>
        <dbReference type="EMBL" id="SHM26235.1"/>
    </source>
</evidence>
<dbReference type="Proteomes" id="UP000184420">
    <property type="component" value="Unassembled WGS sequence"/>
</dbReference>
<dbReference type="EMBL" id="FRBL01000007">
    <property type="protein sequence ID" value="SHM26235.1"/>
    <property type="molecule type" value="Genomic_DNA"/>
</dbReference>
<dbReference type="RefSeq" id="WP_073084166.1">
    <property type="nucleotide sequence ID" value="NZ_FRBL01000007.1"/>
</dbReference>
<dbReference type="STRING" id="1419482.SAMN05444266_107180"/>
<keyword evidence="2" id="KW-1185">Reference proteome</keyword>
<evidence type="ECO:0008006" key="3">
    <source>
        <dbReference type="Google" id="ProtNLM"/>
    </source>
</evidence>
<protein>
    <recommendedName>
        <fullName evidence="3">S1/P1 Nuclease</fullName>
    </recommendedName>
</protein>
<dbReference type="CDD" id="cd10981">
    <property type="entry name" value="ZnPC_S1P1"/>
    <property type="match status" value="1"/>
</dbReference>
<gene>
    <name evidence="1" type="ORF">SAMN05444266_107180</name>
</gene>
<reference evidence="1 2" key="1">
    <citation type="submission" date="2016-11" db="EMBL/GenBank/DDBJ databases">
        <authorList>
            <person name="Jaros S."/>
            <person name="Januszkiewicz K."/>
            <person name="Wedrychowicz H."/>
        </authorList>
    </citation>
    <scope>NUCLEOTIDE SEQUENCE [LARGE SCALE GENOMIC DNA]</scope>
    <source>
        <strain evidence="1 2">DSM 27406</strain>
    </source>
</reference>
<dbReference type="Gene3D" id="1.10.575.10">
    <property type="entry name" value="P1 Nuclease"/>
    <property type="match status" value="1"/>
</dbReference>
<dbReference type="InterPro" id="IPR008947">
    <property type="entry name" value="PLipase_C/P1_nuclease_dom_sf"/>
</dbReference>
<dbReference type="AlphaFoldDB" id="A0A1M7HCQ5"/>
<sequence>MLTRKTIRFSFTCLLLFPALWLHGWGFFAHQRINRLAVFCLPPEMMVLYKPHLEYITVHATDPDKRRYMVPAEGPRHYIDIDVYDRPPYQNIPRSWEQALAKYSNDSLQRNGILPWYLEKELALLTRAFRDRDQYLILKVSAELGHYIADGHVPLHACSNHNGQFTGQHGIHGLWESRIPELLADASFDYWAGRARYLPNPRAFFWQVVTESGLAADTVLREEKQLSLSADAPARYAFEPRNGKLTRSYSSPYTTAYNTLLGGMVERRMRQAIHAVASCWYTAWVNAGQPSLSTLSHTTLTVQELLDFSNLQRQWLHGQLQGRSEEE</sequence>
<proteinExistence type="predicted"/>
<accession>A0A1M7HCQ5</accession>
<name>A0A1M7HCQ5_9BACT</name>
<dbReference type="SUPFAM" id="SSF48537">
    <property type="entry name" value="Phospholipase C/P1 nuclease"/>
    <property type="match status" value="1"/>
</dbReference>
<dbReference type="GO" id="GO:0016788">
    <property type="term" value="F:hydrolase activity, acting on ester bonds"/>
    <property type="evidence" value="ECO:0007669"/>
    <property type="project" value="InterPro"/>
</dbReference>